<dbReference type="SUPFAM" id="SSF63411">
    <property type="entry name" value="LuxS/MPP-like metallohydrolase"/>
    <property type="match status" value="4"/>
</dbReference>
<keyword evidence="6" id="KW-0645">Protease</keyword>
<dbReference type="GO" id="GO:0008233">
    <property type="term" value="F:peptidase activity"/>
    <property type="evidence" value="ECO:0007669"/>
    <property type="project" value="UniProtKB-KW"/>
</dbReference>
<dbReference type="Gene3D" id="3.30.830.10">
    <property type="entry name" value="Metalloenzyme, LuxS/M16 peptidase-like"/>
    <property type="match status" value="3"/>
</dbReference>
<evidence type="ECO:0000256" key="2">
    <source>
        <dbReference type="SAM" id="SignalP"/>
    </source>
</evidence>
<keyword evidence="2" id="KW-0732">Signal</keyword>
<keyword evidence="8" id="KW-1185">Reference proteome</keyword>
<comment type="similarity">
    <text evidence="1">Belongs to the peptidase M16 family.</text>
</comment>
<dbReference type="EMBL" id="QUMU01000006">
    <property type="protein sequence ID" value="REG31059.1"/>
    <property type="molecule type" value="Genomic_DNA"/>
</dbReference>
<protein>
    <submittedName>
        <fullName evidence="5">Peptidase M16-like protein</fullName>
    </submittedName>
    <submittedName>
        <fullName evidence="6">Zinc protease</fullName>
    </submittedName>
</protein>
<gene>
    <name evidence="5" type="ORF">AA314_00779</name>
    <name evidence="6" type="ORF">ATI61_106529</name>
</gene>
<evidence type="ECO:0000259" key="4">
    <source>
        <dbReference type="Pfam" id="PF05193"/>
    </source>
</evidence>
<dbReference type="PANTHER" id="PTHR11851">
    <property type="entry name" value="METALLOPROTEASE"/>
    <property type="match status" value="1"/>
</dbReference>
<feature type="domain" description="Peptidase M16 N-terminal" evidence="3">
    <location>
        <begin position="51"/>
        <end position="173"/>
    </location>
</feature>
<dbReference type="KEGG" id="age:AA314_00779"/>
<reference evidence="5 7" key="1">
    <citation type="submission" date="2015-05" db="EMBL/GenBank/DDBJ databases">
        <title>Genome assembly of Archangium gephyra DSM 2261.</title>
        <authorList>
            <person name="Sharma G."/>
            <person name="Subramanian S."/>
        </authorList>
    </citation>
    <scope>NUCLEOTIDE SEQUENCE [LARGE SCALE GENOMIC DNA]</scope>
    <source>
        <strain evidence="5 7">DSM 2261</strain>
    </source>
</reference>
<dbReference type="InterPro" id="IPR011249">
    <property type="entry name" value="Metalloenz_LuxS/M16"/>
</dbReference>
<dbReference type="AlphaFoldDB" id="A0AAC8Q1D0"/>
<dbReference type="InterPro" id="IPR007863">
    <property type="entry name" value="Peptidase_M16_C"/>
</dbReference>
<dbReference type="GO" id="GO:0006508">
    <property type="term" value="P:proteolysis"/>
    <property type="evidence" value="ECO:0007669"/>
    <property type="project" value="UniProtKB-KW"/>
</dbReference>
<dbReference type="PROSITE" id="PS51257">
    <property type="entry name" value="PROKAR_LIPOPROTEIN"/>
    <property type="match status" value="1"/>
</dbReference>
<feature type="domain" description="Peptidase M16 C-terminal" evidence="4">
    <location>
        <begin position="653"/>
        <end position="828"/>
    </location>
</feature>
<keyword evidence="6" id="KW-0378">Hydrolase</keyword>
<evidence type="ECO:0000313" key="7">
    <source>
        <dbReference type="Proteomes" id="UP000035579"/>
    </source>
</evidence>
<dbReference type="GO" id="GO:0046872">
    <property type="term" value="F:metal ion binding"/>
    <property type="evidence" value="ECO:0007669"/>
    <property type="project" value="InterPro"/>
</dbReference>
<evidence type="ECO:0000313" key="6">
    <source>
        <dbReference type="EMBL" id="REG31059.1"/>
    </source>
</evidence>
<dbReference type="Proteomes" id="UP000035579">
    <property type="component" value="Chromosome"/>
</dbReference>
<dbReference type="Pfam" id="PF05193">
    <property type="entry name" value="Peptidase_M16_C"/>
    <property type="match status" value="2"/>
</dbReference>
<dbReference type="EMBL" id="CP011509">
    <property type="protein sequence ID" value="AKI99152.1"/>
    <property type="molecule type" value="Genomic_DNA"/>
</dbReference>
<evidence type="ECO:0000259" key="3">
    <source>
        <dbReference type="Pfam" id="PF00675"/>
    </source>
</evidence>
<dbReference type="InterPro" id="IPR050361">
    <property type="entry name" value="MPP/UQCRC_Complex"/>
</dbReference>
<evidence type="ECO:0000313" key="8">
    <source>
        <dbReference type="Proteomes" id="UP000256345"/>
    </source>
</evidence>
<feature type="chain" id="PRO_5042066852" evidence="2">
    <location>
        <begin position="20"/>
        <end position="922"/>
    </location>
</feature>
<dbReference type="RefSeq" id="WP_047854329.1">
    <property type="nucleotide sequence ID" value="NZ_CP011509.1"/>
</dbReference>
<organism evidence="5 7">
    <name type="scientific">Archangium gephyra</name>
    <dbReference type="NCBI Taxonomy" id="48"/>
    <lineage>
        <taxon>Bacteria</taxon>
        <taxon>Pseudomonadati</taxon>
        <taxon>Myxococcota</taxon>
        <taxon>Myxococcia</taxon>
        <taxon>Myxococcales</taxon>
        <taxon>Cystobacterineae</taxon>
        <taxon>Archangiaceae</taxon>
        <taxon>Archangium</taxon>
    </lineage>
</organism>
<name>A0AAC8Q1D0_9BACT</name>
<reference evidence="6 8" key="2">
    <citation type="submission" date="2018-08" db="EMBL/GenBank/DDBJ databases">
        <title>Genomic Encyclopedia of Archaeal and Bacterial Type Strains, Phase II (KMG-II): from individual species to whole genera.</title>
        <authorList>
            <person name="Goeker M."/>
        </authorList>
    </citation>
    <scope>NUCLEOTIDE SEQUENCE [LARGE SCALE GENOMIC DNA]</scope>
    <source>
        <strain evidence="6 8">DSM 2261</strain>
    </source>
</reference>
<accession>A0AAC8Q1D0</accession>
<evidence type="ECO:0000256" key="1">
    <source>
        <dbReference type="ARBA" id="ARBA00007261"/>
    </source>
</evidence>
<dbReference type="Pfam" id="PF00675">
    <property type="entry name" value="Peptidase_M16"/>
    <property type="match status" value="1"/>
</dbReference>
<sequence length="922" mass="101108">MSPRLLAAALPLLATLGCAEMTAMTMSDKPLAKPIAYRVAYQPYPSGMRLVVHEDAQAPRVTMNVSYRVGATDEPSGKEGLAHLAEHLTFLARHGGAQSPRVWSRLLASGAQFNAFTTHDSTDYWFTAPPEQFARLAALEAQRMREPLAGLTEEDFRVERDVVVAELRERQETSPEGAQYAWALTELLPGHPYGRTVGGTPESVLRLTLEDVRAFVKQHYTPAHAVVVVSGPLSSADVKYEVADRFSSLTGNGATAQTPPVQRTPPPMPGELKLPGNQRMLVKRGPVEHPRLWMMWPMPGLHSGQIPQLHATASLMRASLSSYLAQEDGVVRFAVFPQVMDGMALLVAMVELTKQEDAQRVAERILDGRSSGNGRTWSLPSARNALFTEAFLELEQLPTSDMARYLRATGQPDYVGGWQQQLNLGLAESSFSKYLWDHFQRERVRMMLVVPEAPGAGRTVVGQGFSRLPGAEDFGRWDVPLPEGTHDVRRVARPPGLGEAGVFSLSNGLEVVVLRRGSMPMVEAHLVLHLPGLHTPLLPEVALHASWASMDSSHLHAAKVGARTYRNVLDHQARVSATAASGNLPQVLDDLRQWLRDSDVDAQVWWRSQEGYLRGLERASQRTDQRARRVLEAKLFSGHPYGNAPTVEQARALTPEQLSQWIDTELRPGNMTLYLVGDLPPAAEAQSLAESILGGWRGGKGVSKAAPPREPPLPTARSVVLMDRPGASQADMRIGLRWPLLDAGQVATADVLTELLQERLRHQLRERLGLTYGIQAQRDERPLATALRLHTAVDAKTAAGALEQLLAELGSLEDTPLPASVVERARWQVARDYDLRFRTNASVATHLMDLTRMGRSLSYWEKYPEHLAAVTPASLQALVQQLSLGREVVVITGDAASLRPQLEAAGFQVEVLAPAASVARAP</sequence>
<dbReference type="PANTHER" id="PTHR11851:SF49">
    <property type="entry name" value="MITOCHONDRIAL-PROCESSING PEPTIDASE SUBUNIT ALPHA"/>
    <property type="match status" value="1"/>
</dbReference>
<dbReference type="Proteomes" id="UP000256345">
    <property type="component" value="Unassembled WGS sequence"/>
</dbReference>
<proteinExistence type="inferred from homology"/>
<feature type="domain" description="Peptidase M16 C-terminal" evidence="4">
    <location>
        <begin position="207"/>
        <end position="327"/>
    </location>
</feature>
<evidence type="ECO:0000313" key="5">
    <source>
        <dbReference type="EMBL" id="AKI99152.1"/>
    </source>
</evidence>
<feature type="signal peptide" evidence="2">
    <location>
        <begin position="1"/>
        <end position="19"/>
    </location>
</feature>
<dbReference type="InterPro" id="IPR011765">
    <property type="entry name" value="Pept_M16_N"/>
</dbReference>